<proteinExistence type="predicted"/>
<organism evidence="1">
    <name type="scientific">Manihot esculenta</name>
    <name type="common">Cassava</name>
    <name type="synonym">Jatropha manihot</name>
    <dbReference type="NCBI Taxonomy" id="3983"/>
    <lineage>
        <taxon>Eukaryota</taxon>
        <taxon>Viridiplantae</taxon>
        <taxon>Streptophyta</taxon>
        <taxon>Embryophyta</taxon>
        <taxon>Tracheophyta</taxon>
        <taxon>Spermatophyta</taxon>
        <taxon>Magnoliopsida</taxon>
        <taxon>eudicotyledons</taxon>
        <taxon>Gunneridae</taxon>
        <taxon>Pentapetalae</taxon>
        <taxon>rosids</taxon>
        <taxon>fabids</taxon>
        <taxon>Malpighiales</taxon>
        <taxon>Euphorbiaceae</taxon>
        <taxon>Crotonoideae</taxon>
        <taxon>Manihoteae</taxon>
        <taxon>Manihot</taxon>
    </lineage>
</organism>
<protein>
    <recommendedName>
        <fullName evidence="2">Retrotransposon gag domain-containing protein</fullName>
    </recommendedName>
</protein>
<dbReference type="PANTHER" id="PTHR35046">
    <property type="entry name" value="ZINC KNUCKLE (CCHC-TYPE) FAMILY PROTEIN"/>
    <property type="match status" value="1"/>
</dbReference>
<sequence length="101" mass="12427">MGDVFERIDNRIGSIKMKIPIFYGKNNPDTYLEWEREVELIFECHNYLEDKKVKLAVMQFKDYAILWRDQVQVKRRRNGGRPMYTWDEMKHMMRDKFVPLH</sequence>
<dbReference type="EMBL" id="CM004387">
    <property type="protein sequence ID" value="OAY59671.1"/>
    <property type="molecule type" value="Genomic_DNA"/>
</dbReference>
<evidence type="ECO:0000313" key="1">
    <source>
        <dbReference type="EMBL" id="OAY59671.1"/>
    </source>
</evidence>
<name>A0A2C9WHS9_MANES</name>
<dbReference type="AlphaFoldDB" id="A0A2C9WHS9"/>
<evidence type="ECO:0008006" key="2">
    <source>
        <dbReference type="Google" id="ProtNLM"/>
    </source>
</evidence>
<accession>A0A2C9WHS9</accession>
<dbReference type="PANTHER" id="PTHR35046:SF20">
    <property type="entry name" value="RETROTRANSPOSON GAG DOMAIN-CONTAINING PROTEIN"/>
    <property type="match status" value="1"/>
</dbReference>
<gene>
    <name evidence="1" type="ORF">MANES_01G049600</name>
</gene>
<reference evidence="1" key="1">
    <citation type="submission" date="2016-02" db="EMBL/GenBank/DDBJ databases">
        <title>WGS assembly of Manihot esculenta.</title>
        <authorList>
            <person name="Bredeson J.V."/>
            <person name="Prochnik S.E."/>
            <person name="Lyons J.B."/>
            <person name="Schmutz J."/>
            <person name="Grimwood J."/>
            <person name="Vrebalov J."/>
            <person name="Bart R.S."/>
            <person name="Amuge T."/>
            <person name="Ferguson M.E."/>
            <person name="Green R."/>
            <person name="Putnam N."/>
            <person name="Stites J."/>
            <person name="Rounsley S."/>
            <person name="Rokhsar D.S."/>
        </authorList>
    </citation>
    <scope>NUCLEOTIDE SEQUENCE [LARGE SCALE GENOMIC DNA]</scope>
    <source>
        <tissue evidence="1">Leaf</tissue>
    </source>
</reference>